<feature type="binding site" evidence="8">
    <location>
        <position position="152"/>
    </location>
    <ligand>
        <name>UDP-N-acetyl-alpha-D-muramoyl-L-alanyl-D-glutamate</name>
        <dbReference type="ChEBI" id="CHEBI:83900"/>
    </ligand>
</feature>
<feature type="binding site" evidence="8">
    <location>
        <begin position="111"/>
        <end position="117"/>
    </location>
    <ligand>
        <name>ATP</name>
        <dbReference type="ChEBI" id="CHEBI:30616"/>
    </ligand>
</feature>
<evidence type="ECO:0000259" key="10">
    <source>
        <dbReference type="Pfam" id="PF01225"/>
    </source>
</evidence>
<dbReference type="Pfam" id="PF01225">
    <property type="entry name" value="Mur_ligase"/>
    <property type="match status" value="1"/>
</dbReference>
<dbReference type="InterPro" id="IPR036565">
    <property type="entry name" value="Mur-like_cat_sf"/>
</dbReference>
<keyword evidence="8" id="KW-0963">Cytoplasm</keyword>
<dbReference type="RefSeq" id="WP_410035427.1">
    <property type="nucleotide sequence ID" value="NZ_JBGMEF010000017.1"/>
</dbReference>
<evidence type="ECO:0000256" key="6">
    <source>
        <dbReference type="ARBA" id="ARBA00023306"/>
    </source>
</evidence>
<dbReference type="PANTHER" id="PTHR23135">
    <property type="entry name" value="MUR LIGASE FAMILY MEMBER"/>
    <property type="match status" value="1"/>
</dbReference>
<gene>
    <name evidence="8" type="primary">murE</name>
    <name evidence="13" type="ORF">ACCQ42_03735</name>
</gene>
<accession>A0ABW9MC21</accession>
<dbReference type="InterPro" id="IPR000713">
    <property type="entry name" value="Mur_ligase_N"/>
</dbReference>
<comment type="PTM">
    <text evidence="8">Carboxylation is probably crucial for Mg(2+) binding and, consequently, for the gamma-phosphate positioning of ATP.</text>
</comment>
<evidence type="ECO:0000259" key="12">
    <source>
        <dbReference type="Pfam" id="PF08245"/>
    </source>
</evidence>
<feature type="domain" description="Mur ligase C-terminal" evidence="11">
    <location>
        <begin position="324"/>
        <end position="448"/>
    </location>
</feature>
<feature type="binding site" evidence="8">
    <location>
        <position position="186"/>
    </location>
    <ligand>
        <name>UDP-N-acetyl-alpha-D-muramoyl-L-alanyl-D-glutamate</name>
        <dbReference type="ChEBI" id="CHEBI:83900"/>
    </ligand>
</feature>
<comment type="subcellular location">
    <subcellularLocation>
        <location evidence="8 9">Cytoplasm</location>
    </subcellularLocation>
</comment>
<comment type="pathway">
    <text evidence="1 8 9">Cell wall biogenesis; peptidoglycan biosynthesis.</text>
</comment>
<feature type="modified residue" description="N6-carboxylysine" evidence="8">
    <location>
        <position position="220"/>
    </location>
</feature>
<organism evidence="13 14">
    <name type="scientific">Anaerococcus kampingae</name>
    <dbReference type="NCBI Taxonomy" id="3115614"/>
    <lineage>
        <taxon>Bacteria</taxon>
        <taxon>Bacillati</taxon>
        <taxon>Bacillota</taxon>
        <taxon>Tissierellia</taxon>
        <taxon>Tissierellales</taxon>
        <taxon>Peptoniphilaceae</taxon>
        <taxon>Anaerococcus</taxon>
    </lineage>
</organism>
<dbReference type="EMBL" id="JBGMEF010000017">
    <property type="protein sequence ID" value="MFO3666877.1"/>
    <property type="molecule type" value="Genomic_DNA"/>
</dbReference>
<dbReference type="Proteomes" id="UP001637994">
    <property type="component" value="Unassembled WGS sequence"/>
</dbReference>
<evidence type="ECO:0000313" key="14">
    <source>
        <dbReference type="Proteomes" id="UP001637994"/>
    </source>
</evidence>
<keyword evidence="8" id="KW-0547">Nucleotide-binding</keyword>
<keyword evidence="7 8" id="KW-0961">Cell wall biogenesis/degradation</keyword>
<dbReference type="HAMAP" id="MF_00208">
    <property type="entry name" value="MurE"/>
    <property type="match status" value="1"/>
</dbReference>
<dbReference type="Pfam" id="PF08245">
    <property type="entry name" value="Mur_ligase_M"/>
    <property type="match status" value="1"/>
</dbReference>
<name>A0ABW9MC21_9FIRM</name>
<proteinExistence type="inferred from homology"/>
<dbReference type="InterPro" id="IPR036615">
    <property type="entry name" value="Mur_ligase_C_dom_sf"/>
</dbReference>
<keyword evidence="8 13" id="KW-0436">Ligase</keyword>
<keyword evidence="3 8" id="KW-0132">Cell division</keyword>
<keyword evidence="4 8" id="KW-0133">Cell shape</keyword>
<keyword evidence="8" id="KW-0067">ATP-binding</keyword>
<feature type="binding site" evidence="8">
    <location>
        <begin position="153"/>
        <end position="154"/>
    </location>
    <ligand>
        <name>UDP-N-acetyl-alpha-D-muramoyl-L-alanyl-D-glutamate</name>
        <dbReference type="ChEBI" id="CHEBI:83900"/>
    </ligand>
</feature>
<comment type="caution">
    <text evidence="8">Lacks conserved residue(s) required for the propagation of feature annotation.</text>
</comment>
<evidence type="ECO:0000256" key="1">
    <source>
        <dbReference type="ARBA" id="ARBA00004752"/>
    </source>
</evidence>
<comment type="cofactor">
    <cofactor evidence="8">
        <name>Mg(2+)</name>
        <dbReference type="ChEBI" id="CHEBI:18420"/>
    </cofactor>
</comment>
<dbReference type="SUPFAM" id="SSF53623">
    <property type="entry name" value="MurD-like peptide ligases, catalytic domain"/>
    <property type="match status" value="1"/>
</dbReference>
<feature type="binding site" evidence="8">
    <location>
        <position position="180"/>
    </location>
    <ligand>
        <name>UDP-N-acetyl-alpha-D-muramoyl-L-alanyl-D-glutamate</name>
        <dbReference type="ChEBI" id="CHEBI:83900"/>
    </ligand>
</feature>
<feature type="domain" description="Mur ligase central" evidence="12">
    <location>
        <begin position="109"/>
        <end position="300"/>
    </location>
</feature>
<evidence type="ECO:0000256" key="2">
    <source>
        <dbReference type="ARBA" id="ARBA00005898"/>
    </source>
</evidence>
<keyword evidence="8" id="KW-0460">Magnesium</keyword>
<keyword evidence="14" id="KW-1185">Reference proteome</keyword>
<comment type="caution">
    <text evidence="13">The sequence shown here is derived from an EMBL/GenBank/DDBJ whole genome shotgun (WGS) entry which is preliminary data.</text>
</comment>
<dbReference type="SUPFAM" id="SSF63418">
    <property type="entry name" value="MurE/MurF N-terminal domain"/>
    <property type="match status" value="1"/>
</dbReference>
<protein>
    <recommendedName>
        <fullName evidence="8">UDP-N-acetylmuramyl-tripeptide synthetase</fullName>
        <ecNumber evidence="8">6.3.2.-</ecNumber>
    </recommendedName>
    <alternativeName>
        <fullName evidence="8">UDP-MurNAc-tripeptide synthetase</fullName>
    </alternativeName>
</protein>
<evidence type="ECO:0000259" key="11">
    <source>
        <dbReference type="Pfam" id="PF02875"/>
    </source>
</evidence>
<evidence type="ECO:0000256" key="9">
    <source>
        <dbReference type="RuleBase" id="RU004135"/>
    </source>
</evidence>
<dbReference type="NCBIfam" id="NF001126">
    <property type="entry name" value="PRK00139.1-4"/>
    <property type="match status" value="1"/>
</dbReference>
<dbReference type="Gene3D" id="3.90.190.20">
    <property type="entry name" value="Mur ligase, C-terminal domain"/>
    <property type="match status" value="1"/>
</dbReference>
<comment type="similarity">
    <text evidence="2 8">Belongs to the MurCDEF family. MurE subfamily.</text>
</comment>
<dbReference type="InterPro" id="IPR004101">
    <property type="entry name" value="Mur_ligase_C"/>
</dbReference>
<dbReference type="EC" id="6.3.2.-" evidence="8"/>
<dbReference type="InterPro" id="IPR005761">
    <property type="entry name" value="UDP-N-AcMur-Glu-dNH2Pim_ligase"/>
</dbReference>
<evidence type="ECO:0000313" key="13">
    <source>
        <dbReference type="EMBL" id="MFO3666877.1"/>
    </source>
</evidence>
<dbReference type="GO" id="GO:0008765">
    <property type="term" value="F:UDP-N-acetylmuramoylalanyl-D-glutamate-2,6-diaminopimelate ligase activity"/>
    <property type="evidence" value="ECO:0007669"/>
    <property type="project" value="UniProtKB-EC"/>
</dbReference>
<comment type="function">
    <text evidence="8">Catalyzes the addition of an amino acid to the nucleotide precursor UDP-N-acetylmuramoyl-L-alanyl-D-glutamate (UMAG) in the biosynthesis of bacterial cell-wall peptidoglycan.</text>
</comment>
<dbReference type="PANTHER" id="PTHR23135:SF4">
    <property type="entry name" value="UDP-N-ACETYLMURAMOYL-L-ALANYL-D-GLUTAMATE--2,6-DIAMINOPIMELATE LIGASE MURE HOMOLOG, CHLOROPLASTIC"/>
    <property type="match status" value="1"/>
</dbReference>
<feature type="domain" description="Mur ligase N-terminal catalytic" evidence="10">
    <location>
        <begin position="23"/>
        <end position="71"/>
    </location>
</feature>
<dbReference type="Gene3D" id="3.40.1190.10">
    <property type="entry name" value="Mur-like, catalytic domain"/>
    <property type="match status" value="1"/>
</dbReference>
<evidence type="ECO:0000256" key="8">
    <source>
        <dbReference type="HAMAP-Rule" id="MF_00208"/>
    </source>
</evidence>
<dbReference type="NCBIfam" id="TIGR01085">
    <property type="entry name" value="murE"/>
    <property type="match status" value="1"/>
</dbReference>
<sequence length="476" mass="53081">MIKLTEILSKIEYKSLRMGPDVEIRGVTNNSLKVEGDFIFVAVKGSIFDGHKYIADAIKNGACAIVHSEVVEFIPNVTYIRVENPREIFAKLSNIISDYPSRKMDLVAVTGTNGKTTTSKLVAYLIERLFGPCANIGTDGANVAGEIIPTSNTTPDITEINRILNKCLEKEIKYLTLEASSHGLDQGRLFGIDFKVGIFNNLSTEHLDYHKTMEAYFKAKMILLENSEIKIVNADDEWGQKAISIFPDAISFGKSDTANIRAVDIEKSEKTMTFRINGVKFKLNTIADFELYNNLAAIAALKMMGASLTDIAKVITDFPGVGSRFEYIDNDLGINLVVDFAHTPRAYEEIFKSLPEDAKKIAVFGIQGDRNEEFRALIGKTVSDFDIYAMITTDDPKFDSYENISKDIVAGFRENYGAYSLVKDREDAIRAAIKMAKPGDYVLCLGKGEEDFIKLHGNEKTPYKEKETIIRVLEDL</sequence>
<evidence type="ECO:0000256" key="4">
    <source>
        <dbReference type="ARBA" id="ARBA00022960"/>
    </source>
</evidence>
<dbReference type="Pfam" id="PF02875">
    <property type="entry name" value="Mur_ligase_C"/>
    <property type="match status" value="1"/>
</dbReference>
<dbReference type="InterPro" id="IPR035911">
    <property type="entry name" value="MurE/MurF_N"/>
</dbReference>
<keyword evidence="5 8" id="KW-0573">Peptidoglycan synthesis</keyword>
<feature type="binding site" evidence="8">
    <location>
        <position position="31"/>
    </location>
    <ligand>
        <name>UDP-N-acetyl-alpha-D-muramoyl-L-alanyl-D-glutamate</name>
        <dbReference type="ChEBI" id="CHEBI:83900"/>
    </ligand>
</feature>
<dbReference type="InterPro" id="IPR013221">
    <property type="entry name" value="Mur_ligase_cen"/>
</dbReference>
<dbReference type="Gene3D" id="3.40.1390.10">
    <property type="entry name" value="MurE/MurF, N-terminal domain"/>
    <property type="match status" value="1"/>
</dbReference>
<evidence type="ECO:0000256" key="3">
    <source>
        <dbReference type="ARBA" id="ARBA00022618"/>
    </source>
</evidence>
<evidence type="ECO:0000256" key="5">
    <source>
        <dbReference type="ARBA" id="ARBA00022984"/>
    </source>
</evidence>
<reference evidence="13 14" key="1">
    <citation type="journal article" date="2025" name="Anaerobe">
        <title>Description of Anaerococcus kampingiae sp. nov., Anaerococcus groningensis sp. nov., Anaerococcus martiniensis sp. nov., and Anaerococcus cruorum sp. nov., isolated from human clinical specimens.</title>
        <authorList>
            <person name="Boiten K.E."/>
            <person name="Meijer J."/>
            <person name="van Wezel E.M."/>
            <person name="Veloo A.C.M."/>
        </authorList>
    </citation>
    <scope>NUCLEOTIDE SEQUENCE [LARGE SCALE GENOMIC DNA]</scope>
    <source>
        <strain evidence="13 14">ENR0874</strain>
    </source>
</reference>
<keyword evidence="6 8" id="KW-0131">Cell cycle</keyword>
<dbReference type="SUPFAM" id="SSF53244">
    <property type="entry name" value="MurD-like peptide ligases, peptide-binding domain"/>
    <property type="match status" value="1"/>
</dbReference>
<evidence type="ECO:0000256" key="7">
    <source>
        <dbReference type="ARBA" id="ARBA00023316"/>
    </source>
</evidence>
<feature type="binding site" evidence="8">
    <location>
        <position position="188"/>
    </location>
    <ligand>
        <name>UDP-N-acetyl-alpha-D-muramoyl-L-alanyl-D-glutamate</name>
        <dbReference type="ChEBI" id="CHEBI:83900"/>
    </ligand>
</feature>